<dbReference type="Pfam" id="PF00078">
    <property type="entry name" value="RVT_1"/>
    <property type="match status" value="1"/>
</dbReference>
<dbReference type="SUPFAM" id="SSF56672">
    <property type="entry name" value="DNA/RNA polymerases"/>
    <property type="match status" value="1"/>
</dbReference>
<feature type="domain" description="Reverse transcriptase" evidence="1">
    <location>
        <begin position="1"/>
        <end position="217"/>
    </location>
</feature>
<evidence type="ECO:0000313" key="2">
    <source>
        <dbReference type="Ensembl" id="ENSXETP00000117457"/>
    </source>
</evidence>
<reference evidence="2" key="2">
    <citation type="submission" date="2021-03" db="UniProtKB">
        <authorList>
            <consortium name="Ensembl"/>
        </authorList>
    </citation>
    <scope>IDENTIFICATION</scope>
</reference>
<organism evidence="2">
    <name type="scientific">Xenopus tropicalis</name>
    <name type="common">Western clawed frog</name>
    <name type="synonym">Silurana tropicalis</name>
    <dbReference type="NCBI Taxonomy" id="8364"/>
    <lineage>
        <taxon>Eukaryota</taxon>
        <taxon>Metazoa</taxon>
        <taxon>Chordata</taxon>
        <taxon>Craniata</taxon>
        <taxon>Vertebrata</taxon>
        <taxon>Euteleostomi</taxon>
        <taxon>Amphibia</taxon>
        <taxon>Batrachia</taxon>
        <taxon>Anura</taxon>
        <taxon>Pipoidea</taxon>
        <taxon>Pipidae</taxon>
        <taxon>Xenopodinae</taxon>
        <taxon>Xenopus</taxon>
        <taxon>Silurana</taxon>
    </lineage>
</organism>
<dbReference type="Ensembl" id="ENSXETT00000118820">
    <property type="protein sequence ID" value="ENSXETP00000117457"/>
    <property type="gene ID" value="ENSXETG00000047254"/>
</dbReference>
<dbReference type="PROSITE" id="PS50878">
    <property type="entry name" value="RT_POL"/>
    <property type="match status" value="1"/>
</dbReference>
<dbReference type="GeneTree" id="ENSGT00940000163630"/>
<accession>A0A803KAU1</accession>
<sequence>MFLKLDIKKAFDSVAWPYLYFTLHEWGFGPKFITWIKALYHNPIGRITIGPQASNTFPIERGTRQGCPLSPLLFDLIIEPLAIAIRGDPDIHGLRLGSQDHLLSLFADDITVLLTRPLQSLPNLYNLLQKFGIISGLVVNPTKTEALNINLPPDQLKLLTLNFEFQWCKKYITILGIRFTAIYNQLYQTNYPYMYKKLQKMLEDWSKYHISWIGRIIAVKMTLLPKLLYLFRLLPVNISERDLKSFEKQVMSFIWMAKKPRVNKSVLYRNRLEGGLGLPNLKKYYVAAQLAQIPTIHVQSAPPLWVDLENYLVKPHTAEALFWSPAPSRSTSMSLCLKHTLSLWDRYAPVYAWVSSYTPAAPIIGNPQFLPGLQAKAFAWWTANKFTRIEHLISVRRPYPMSYLIENYELPRSEHYRALQLLHWAQECWGPSNTDQTPPTFFERWCLKSAIIPRAISLLYLTMISPKNLTAISYIAQWGNDLGVTLTEEQWPQLWENLKCSSANTILSEAGYKVLFRWYLTPVRLARIYHNGNDRCFRGCSAPGNMGHIWWHCPKAVRYWARVYNLIFSVLHLNLRKNPYEALMGMPSATVPKVKQKLLNCMFLAARQTIAKSWKAPSINFTLFKNKVDWIFINEKLSSIANDKFNSFQLVWKPWITRDMSRYSNNN</sequence>
<dbReference type="PANTHER" id="PTHR31635:SF196">
    <property type="entry name" value="REVERSE TRANSCRIPTASE DOMAIN-CONTAINING PROTEIN-RELATED"/>
    <property type="match status" value="1"/>
</dbReference>
<dbReference type="InterPro" id="IPR000477">
    <property type="entry name" value="RT_dom"/>
</dbReference>
<name>A0A803KAU1_XENTR</name>
<dbReference type="AlphaFoldDB" id="A0A803KAU1"/>
<reference evidence="2" key="1">
    <citation type="journal article" date="2010" name="Science">
        <title>The genome of the Western clawed frog Xenopus tropicalis.</title>
        <authorList>
            <person name="Hellsten U."/>
            <person name="Harland R.M."/>
            <person name="Gilchrist M.J."/>
            <person name="Hendrix D."/>
            <person name="Jurka J."/>
            <person name="Kapitonov V."/>
            <person name="Ovcharenko I."/>
            <person name="Putnam N.H."/>
            <person name="Shu S."/>
            <person name="Taher L."/>
            <person name="Blitz I.L."/>
            <person name="Blumberg B."/>
            <person name="Dichmann D.S."/>
            <person name="Dubchak I."/>
            <person name="Amaya E."/>
            <person name="Detter J.C."/>
            <person name="Fletcher R."/>
            <person name="Gerhard D.S."/>
            <person name="Goodstein D."/>
            <person name="Graves T."/>
            <person name="Grigoriev I.V."/>
            <person name="Grimwood J."/>
            <person name="Kawashima T."/>
            <person name="Lindquist E."/>
            <person name="Lucas S.M."/>
            <person name="Mead P.E."/>
            <person name="Mitros T."/>
            <person name="Ogino H."/>
            <person name="Ohta Y."/>
            <person name="Poliakov A.V."/>
            <person name="Pollet N."/>
            <person name="Robert J."/>
            <person name="Salamov A."/>
            <person name="Sater A.K."/>
            <person name="Schmutz J."/>
            <person name="Terry A."/>
            <person name="Vize P.D."/>
            <person name="Warren W.C."/>
            <person name="Wells D."/>
            <person name="Wills A."/>
            <person name="Wilson R.K."/>
            <person name="Zimmerman L.B."/>
            <person name="Zorn A.M."/>
            <person name="Grainger R."/>
            <person name="Grammer T."/>
            <person name="Khokha M.K."/>
            <person name="Richardson P.M."/>
            <person name="Rokhsar D.S."/>
        </authorList>
    </citation>
    <scope>NUCLEOTIDE SEQUENCE [LARGE SCALE GENOMIC DNA]</scope>
    <source>
        <strain evidence="2">Nigerian</strain>
    </source>
</reference>
<evidence type="ECO:0000259" key="1">
    <source>
        <dbReference type="PROSITE" id="PS50878"/>
    </source>
</evidence>
<proteinExistence type="predicted"/>
<dbReference type="CDD" id="cd01650">
    <property type="entry name" value="RT_nLTR_like"/>
    <property type="match status" value="1"/>
</dbReference>
<dbReference type="InterPro" id="IPR043502">
    <property type="entry name" value="DNA/RNA_pol_sf"/>
</dbReference>
<dbReference type="PANTHER" id="PTHR31635">
    <property type="entry name" value="REVERSE TRANSCRIPTASE DOMAIN-CONTAINING PROTEIN-RELATED"/>
    <property type="match status" value="1"/>
</dbReference>
<dbReference type="InParanoid" id="A0A803KAU1"/>
<protein>
    <recommendedName>
        <fullName evidence="1">Reverse transcriptase domain-containing protein</fullName>
    </recommendedName>
</protein>